<keyword evidence="3" id="KW-1185">Reference proteome</keyword>
<accession>A0A2N1J0A9</accession>
<dbReference type="AlphaFoldDB" id="A0A2N1J0A9"/>
<dbReference type="OrthoDB" id="1524306at2"/>
<dbReference type="EMBL" id="NXIF01000047">
    <property type="protein sequence ID" value="PKI79995.1"/>
    <property type="molecule type" value="Genomic_DNA"/>
</dbReference>
<dbReference type="Proteomes" id="UP000233248">
    <property type="component" value="Unassembled WGS sequence"/>
</dbReference>
<comment type="caution">
    <text evidence="2">The sequence shown here is derived from an EMBL/GenBank/DDBJ whole genome shotgun (WGS) entry which is preliminary data.</text>
</comment>
<evidence type="ECO:0000259" key="1">
    <source>
        <dbReference type="Pfam" id="PF04965"/>
    </source>
</evidence>
<dbReference type="Gene3D" id="3.10.450.40">
    <property type="match status" value="1"/>
</dbReference>
<dbReference type="InterPro" id="IPR017737">
    <property type="entry name" value="TssE1-like"/>
</dbReference>
<evidence type="ECO:0000313" key="3">
    <source>
        <dbReference type="Proteomes" id="UP000233248"/>
    </source>
</evidence>
<evidence type="ECO:0000313" key="2">
    <source>
        <dbReference type="EMBL" id="PKI79995.1"/>
    </source>
</evidence>
<reference evidence="2 3" key="1">
    <citation type="submission" date="2017-09" db="EMBL/GenBank/DDBJ databases">
        <title>Genomics of the genus Arcobacter.</title>
        <authorList>
            <person name="Perez-Cataluna A."/>
            <person name="Figueras M.J."/>
            <person name="Salas-Masso N."/>
        </authorList>
    </citation>
    <scope>NUCLEOTIDE SEQUENCE [LARGE SCALE GENOMIC DNA]</scope>
    <source>
        <strain evidence="2 3">DSM 18005</strain>
    </source>
</reference>
<dbReference type="KEGG" id="ahs:AHALO_1403"/>
<organism evidence="2 3">
    <name type="scientific">Malaciobacter halophilus</name>
    <dbReference type="NCBI Taxonomy" id="197482"/>
    <lineage>
        <taxon>Bacteria</taxon>
        <taxon>Pseudomonadati</taxon>
        <taxon>Campylobacterota</taxon>
        <taxon>Epsilonproteobacteria</taxon>
        <taxon>Campylobacterales</taxon>
        <taxon>Arcobacteraceae</taxon>
        <taxon>Malaciobacter</taxon>
    </lineage>
</organism>
<sequence>MYKGSLFERLSSSFDETQFESKEEALYASIANNLSRIFSTNAGSAEISHEYGKIDLNNINLSMNDSIELIEKSSEQSIKKFEPRLYKTKVGISRENLSFNEMTILIQGYLVVNGKSKKVSYRANLLKNGKVKIYKDEF</sequence>
<dbReference type="NCBIfam" id="TIGR03357">
    <property type="entry name" value="VI_zyme"/>
    <property type="match status" value="1"/>
</dbReference>
<gene>
    <name evidence="2" type="ORF">CP960_11655</name>
</gene>
<proteinExistence type="predicted"/>
<feature type="domain" description="IraD/Gp25-like" evidence="1">
    <location>
        <begin position="26"/>
        <end position="111"/>
    </location>
</feature>
<dbReference type="SUPFAM" id="SSF160719">
    <property type="entry name" value="gpW/gp25-like"/>
    <property type="match status" value="1"/>
</dbReference>
<protein>
    <submittedName>
        <fullName evidence="2">Type VI secretion system baseplate subunit TssE</fullName>
    </submittedName>
</protein>
<dbReference type="RefSeq" id="WP_101185668.1">
    <property type="nucleotide sequence ID" value="NZ_CP031218.1"/>
</dbReference>
<name>A0A2N1J0A9_9BACT</name>
<dbReference type="Pfam" id="PF04965">
    <property type="entry name" value="GPW_gp25"/>
    <property type="match status" value="1"/>
</dbReference>
<dbReference type="InterPro" id="IPR007048">
    <property type="entry name" value="IraD/Gp25-like"/>
</dbReference>